<dbReference type="NCBIfam" id="TIGR00199">
    <property type="entry name" value="PncC_domain"/>
    <property type="match status" value="1"/>
</dbReference>
<organism evidence="2 3">
    <name type="scientific">Thiohalospira halophila DSM 15071</name>
    <dbReference type="NCBI Taxonomy" id="1123397"/>
    <lineage>
        <taxon>Bacteria</taxon>
        <taxon>Pseudomonadati</taxon>
        <taxon>Pseudomonadota</taxon>
        <taxon>Gammaproteobacteria</taxon>
        <taxon>Thiohalospirales</taxon>
        <taxon>Thiohalospiraceae</taxon>
        <taxon>Thiohalospira</taxon>
    </lineage>
</organism>
<keyword evidence="3" id="KW-1185">Reference proteome</keyword>
<dbReference type="AlphaFoldDB" id="A0A1I1QJ33"/>
<accession>A0A1I1QJ33</accession>
<evidence type="ECO:0000313" key="2">
    <source>
        <dbReference type="EMBL" id="SFD22017.1"/>
    </source>
</evidence>
<sequence length="168" mass="17139">MEEVHGPLDSELAGLARCLGERLAAAGWRVTAAESCTGGWIAKAITDIPGSSGWLDTALVTYANTAKERLLGVPADDLERFGAVSEPVVHAMAAGVREWAGADLACATSGIAGPGGGTPEKPVGRVWLAWAGPAGVATACHDFAGDREAVRRQTVAVALEGLLARVPA</sequence>
<gene>
    <name evidence="2" type="ORF">SAMN05660831_01120</name>
</gene>
<name>A0A1I1QJ33_9GAMM</name>
<proteinExistence type="predicted"/>
<dbReference type="InterPro" id="IPR008136">
    <property type="entry name" value="CinA_C"/>
</dbReference>
<evidence type="ECO:0000313" key="3">
    <source>
        <dbReference type="Proteomes" id="UP000198611"/>
    </source>
</evidence>
<dbReference type="EMBL" id="FOMJ01000003">
    <property type="protein sequence ID" value="SFD22017.1"/>
    <property type="molecule type" value="Genomic_DNA"/>
</dbReference>
<evidence type="ECO:0000259" key="1">
    <source>
        <dbReference type="Pfam" id="PF02464"/>
    </source>
</evidence>
<dbReference type="STRING" id="1123397.SAMN05660831_01120"/>
<feature type="domain" description="CinA C-terminal" evidence="1">
    <location>
        <begin position="15"/>
        <end position="164"/>
    </location>
</feature>
<dbReference type="InterPro" id="IPR036653">
    <property type="entry name" value="CinA-like_C"/>
</dbReference>
<dbReference type="Proteomes" id="UP000198611">
    <property type="component" value="Unassembled WGS sequence"/>
</dbReference>
<reference evidence="2 3" key="1">
    <citation type="submission" date="2016-10" db="EMBL/GenBank/DDBJ databases">
        <authorList>
            <person name="de Groot N.N."/>
        </authorList>
    </citation>
    <scope>NUCLEOTIDE SEQUENCE [LARGE SCALE GENOMIC DNA]</scope>
    <source>
        <strain evidence="2 3">HL3</strain>
    </source>
</reference>
<dbReference type="OrthoDB" id="9801454at2"/>
<dbReference type="SUPFAM" id="SSF142433">
    <property type="entry name" value="CinA-like"/>
    <property type="match status" value="1"/>
</dbReference>
<protein>
    <submittedName>
        <fullName evidence="2">Nicotinamide-nucleotide amidase</fullName>
    </submittedName>
</protein>
<dbReference type="RefSeq" id="WP_093427785.1">
    <property type="nucleotide sequence ID" value="NZ_FOMJ01000003.1"/>
</dbReference>
<dbReference type="Gene3D" id="3.90.950.20">
    <property type="entry name" value="CinA-like"/>
    <property type="match status" value="1"/>
</dbReference>
<dbReference type="Pfam" id="PF02464">
    <property type="entry name" value="CinA"/>
    <property type="match status" value="1"/>
</dbReference>